<feature type="domain" description="Solute-binding protein family 5" evidence="2">
    <location>
        <begin position="115"/>
        <end position="465"/>
    </location>
</feature>
<dbReference type="SUPFAM" id="SSF53850">
    <property type="entry name" value="Periplasmic binding protein-like II"/>
    <property type="match status" value="1"/>
</dbReference>
<dbReference type="Pfam" id="PF00496">
    <property type="entry name" value="SBP_bac_5"/>
    <property type="match status" value="1"/>
</dbReference>
<dbReference type="GO" id="GO:0043190">
    <property type="term" value="C:ATP-binding cassette (ABC) transporter complex"/>
    <property type="evidence" value="ECO:0007669"/>
    <property type="project" value="InterPro"/>
</dbReference>
<dbReference type="Gene3D" id="3.10.105.10">
    <property type="entry name" value="Dipeptide-binding Protein, Domain 3"/>
    <property type="match status" value="1"/>
</dbReference>
<dbReference type="Gene3D" id="3.90.76.10">
    <property type="entry name" value="Dipeptide-binding Protein, Domain 1"/>
    <property type="match status" value="1"/>
</dbReference>
<dbReference type="GO" id="GO:0042597">
    <property type="term" value="C:periplasmic space"/>
    <property type="evidence" value="ECO:0007669"/>
    <property type="project" value="UniProtKB-ARBA"/>
</dbReference>
<dbReference type="GO" id="GO:1904680">
    <property type="term" value="F:peptide transmembrane transporter activity"/>
    <property type="evidence" value="ECO:0007669"/>
    <property type="project" value="TreeGrafter"/>
</dbReference>
<dbReference type="InterPro" id="IPR000914">
    <property type="entry name" value="SBP_5_dom"/>
</dbReference>
<name>A0A2A6FTM8_9MICO</name>
<sequence>MPSNPYCTEQLENQRGGKSMGERRGELIATLVVAALMLTGCGGTAPESGAKTVAKPVEQAACKAGPVKGGSLVYARQLATVSLDPIAIRNSNGDIFADGLIYEGLVQYDPSGSSKIVPGIAESWAVSPDGLTYTFKLRSTAKFSNGDPITAEDVKFSLDRFGNPNINQVMGLLTNGYGSSKIVDPSTFVITLTTPVPSFLDNIAIFPAFVVPKKLVEAKGDAFWAQPVGSGPFRVDSFTSGSNLKLSRNDNYWDAGKTYLDSVTFDFASDSNARLLSLVSGHAQMADGMAPSQITTVQSNKDLVLRSHDWPAWFGIFLNQKRPQLADVKVRQAIAAAIDRDTINKQIFGGLGTVSNSLFAKLRYDSDAVAPYTFDLDKAKSLMKESKFPDGFSIKLEYPSGFDYYNQMTLAIKQSLSQIGVNVELVKIDANTMGDNLHAETFDMSFGYPQTSSDVAVPDEYAAFFGVPESNNGFYTSFKDPVIEAAVKTFTTATSETDRVKEWPVIQQMLMDAQPMVNVLNFPLITAQAKNVCGATVNAMGVDMLQHTWLAPVSK</sequence>
<dbReference type="CDD" id="cd00995">
    <property type="entry name" value="PBP2_NikA_DppA_OppA_like"/>
    <property type="match status" value="1"/>
</dbReference>
<comment type="caution">
    <text evidence="3">The sequence shown here is derived from an EMBL/GenBank/DDBJ whole genome shotgun (WGS) entry which is preliminary data.</text>
</comment>
<dbReference type="PANTHER" id="PTHR30290">
    <property type="entry name" value="PERIPLASMIC BINDING COMPONENT OF ABC TRANSPORTER"/>
    <property type="match status" value="1"/>
</dbReference>
<dbReference type="PIRSF" id="PIRSF002741">
    <property type="entry name" value="MppA"/>
    <property type="match status" value="1"/>
</dbReference>
<reference evidence="4" key="1">
    <citation type="submission" date="2017-03" db="EMBL/GenBank/DDBJ databases">
        <authorList>
            <person name="Lund M.B."/>
        </authorList>
    </citation>
    <scope>NUCLEOTIDE SEQUENCE [LARGE SCALE GENOMIC DNA]</scope>
</reference>
<evidence type="ECO:0000313" key="3">
    <source>
        <dbReference type="EMBL" id="PDQ35783.1"/>
    </source>
</evidence>
<dbReference type="GO" id="GO:0015833">
    <property type="term" value="P:peptide transport"/>
    <property type="evidence" value="ECO:0007669"/>
    <property type="project" value="TreeGrafter"/>
</dbReference>
<feature type="region of interest" description="Disordered" evidence="1">
    <location>
        <begin position="1"/>
        <end position="20"/>
    </location>
</feature>
<organism evidence="3 4">
    <name type="scientific">Candidatus Lumbricidiphila eiseniae</name>
    <dbReference type="NCBI Taxonomy" id="1969409"/>
    <lineage>
        <taxon>Bacteria</taxon>
        <taxon>Bacillati</taxon>
        <taxon>Actinomycetota</taxon>
        <taxon>Actinomycetes</taxon>
        <taxon>Micrococcales</taxon>
        <taxon>Microbacteriaceae</taxon>
        <taxon>Candidatus Lumbricidiphila</taxon>
    </lineage>
</organism>
<dbReference type="InterPro" id="IPR039424">
    <property type="entry name" value="SBP_5"/>
</dbReference>
<evidence type="ECO:0000313" key="4">
    <source>
        <dbReference type="Proteomes" id="UP000219994"/>
    </source>
</evidence>
<dbReference type="Proteomes" id="UP000219994">
    <property type="component" value="Unassembled WGS sequence"/>
</dbReference>
<dbReference type="InterPro" id="IPR030678">
    <property type="entry name" value="Peptide/Ni-bd"/>
</dbReference>
<evidence type="ECO:0000256" key="1">
    <source>
        <dbReference type="SAM" id="MobiDB-lite"/>
    </source>
</evidence>
<dbReference type="Gene3D" id="3.40.190.10">
    <property type="entry name" value="Periplasmic binding protein-like II"/>
    <property type="match status" value="1"/>
</dbReference>
<proteinExistence type="predicted"/>
<protein>
    <recommendedName>
        <fullName evidence="2">Solute-binding protein family 5 domain-containing protein</fullName>
    </recommendedName>
</protein>
<evidence type="ECO:0000259" key="2">
    <source>
        <dbReference type="Pfam" id="PF00496"/>
    </source>
</evidence>
<dbReference type="AlphaFoldDB" id="A0A2A6FTM8"/>
<gene>
    <name evidence="3" type="ORF">B5766_04845</name>
</gene>
<dbReference type="EMBL" id="NAEP01000028">
    <property type="protein sequence ID" value="PDQ35783.1"/>
    <property type="molecule type" value="Genomic_DNA"/>
</dbReference>
<accession>A0A2A6FTM8</accession>
<feature type="compositionally biased region" description="Polar residues" evidence="1">
    <location>
        <begin position="1"/>
        <end position="13"/>
    </location>
</feature>